<organism evidence="1 2">
    <name type="scientific">Racocetra persica</name>
    <dbReference type="NCBI Taxonomy" id="160502"/>
    <lineage>
        <taxon>Eukaryota</taxon>
        <taxon>Fungi</taxon>
        <taxon>Fungi incertae sedis</taxon>
        <taxon>Mucoromycota</taxon>
        <taxon>Glomeromycotina</taxon>
        <taxon>Glomeromycetes</taxon>
        <taxon>Diversisporales</taxon>
        <taxon>Gigasporaceae</taxon>
        <taxon>Racocetra</taxon>
    </lineage>
</organism>
<sequence>LELITNEWQNIDYKTYMVVKNNFKIDNSQENENNNNQMYQEIDDEQILDKSKSEEDQ</sequence>
<name>A0ACA9S369_9GLOM</name>
<comment type="caution">
    <text evidence="1">The sequence shown here is derived from an EMBL/GenBank/DDBJ whole genome shotgun (WGS) entry which is preliminary data.</text>
</comment>
<protein>
    <submittedName>
        <fullName evidence="1">6533_t:CDS:1</fullName>
    </submittedName>
</protein>
<feature type="non-terminal residue" evidence="1">
    <location>
        <position position="1"/>
    </location>
</feature>
<accession>A0ACA9S369</accession>
<evidence type="ECO:0000313" key="2">
    <source>
        <dbReference type="Proteomes" id="UP000789920"/>
    </source>
</evidence>
<proteinExistence type="predicted"/>
<dbReference type="Proteomes" id="UP000789920">
    <property type="component" value="Unassembled WGS sequence"/>
</dbReference>
<reference evidence="1" key="1">
    <citation type="submission" date="2021-06" db="EMBL/GenBank/DDBJ databases">
        <authorList>
            <person name="Kallberg Y."/>
            <person name="Tangrot J."/>
            <person name="Rosling A."/>
        </authorList>
    </citation>
    <scope>NUCLEOTIDE SEQUENCE</scope>
    <source>
        <strain evidence="1">MA461A</strain>
    </source>
</reference>
<keyword evidence="2" id="KW-1185">Reference proteome</keyword>
<dbReference type="EMBL" id="CAJVQC010089481">
    <property type="protein sequence ID" value="CAG8824795.1"/>
    <property type="molecule type" value="Genomic_DNA"/>
</dbReference>
<evidence type="ECO:0000313" key="1">
    <source>
        <dbReference type="EMBL" id="CAG8824795.1"/>
    </source>
</evidence>
<gene>
    <name evidence="1" type="ORF">RPERSI_LOCUS26334</name>
</gene>